<evidence type="ECO:0000313" key="3">
    <source>
        <dbReference type="EMBL" id="HIS93098.1"/>
    </source>
</evidence>
<dbReference type="PANTHER" id="PTHR33393">
    <property type="entry name" value="POLYGLUTAMINE SYNTHESIS ACCESSORY PROTEIN RV0574C-RELATED"/>
    <property type="match status" value="1"/>
</dbReference>
<protein>
    <submittedName>
        <fullName evidence="3">CapA family protein</fullName>
    </submittedName>
</protein>
<feature type="domain" description="Capsule synthesis protein CapA" evidence="2">
    <location>
        <begin position="2"/>
        <end position="233"/>
    </location>
</feature>
<dbReference type="SUPFAM" id="SSF56300">
    <property type="entry name" value="Metallo-dependent phosphatases"/>
    <property type="match status" value="1"/>
</dbReference>
<dbReference type="InterPro" id="IPR019079">
    <property type="entry name" value="Capsule_synth_CapA"/>
</dbReference>
<dbReference type="SMART" id="SM00854">
    <property type="entry name" value="PGA_cap"/>
    <property type="match status" value="1"/>
</dbReference>
<dbReference type="Gene3D" id="3.60.21.10">
    <property type="match status" value="1"/>
</dbReference>
<dbReference type="PANTHER" id="PTHR33393:SF11">
    <property type="entry name" value="POLYGLUTAMINE SYNTHESIS ACCESSORY PROTEIN RV0574C-RELATED"/>
    <property type="match status" value="1"/>
</dbReference>
<gene>
    <name evidence="3" type="ORF">IAA84_08810</name>
</gene>
<proteinExistence type="inferred from homology"/>
<evidence type="ECO:0000259" key="2">
    <source>
        <dbReference type="SMART" id="SM00854"/>
    </source>
</evidence>
<reference evidence="3" key="1">
    <citation type="submission" date="2020-10" db="EMBL/GenBank/DDBJ databases">
        <authorList>
            <person name="Gilroy R."/>
        </authorList>
    </citation>
    <scope>NUCLEOTIDE SEQUENCE</scope>
    <source>
        <strain evidence="3">13766</strain>
    </source>
</reference>
<accession>A0A9D1G1J6</accession>
<name>A0A9D1G1J6_9FIRM</name>
<comment type="caution">
    <text evidence="3">The sequence shown here is derived from an EMBL/GenBank/DDBJ whole genome shotgun (WGS) entry which is preliminary data.</text>
</comment>
<reference evidence="3" key="2">
    <citation type="journal article" date="2021" name="PeerJ">
        <title>Extensive microbial diversity within the chicken gut microbiome revealed by metagenomics and culture.</title>
        <authorList>
            <person name="Gilroy R."/>
            <person name="Ravi A."/>
            <person name="Getino M."/>
            <person name="Pursley I."/>
            <person name="Horton D.L."/>
            <person name="Alikhan N.F."/>
            <person name="Baker D."/>
            <person name="Gharbi K."/>
            <person name="Hall N."/>
            <person name="Watson M."/>
            <person name="Adriaenssens E.M."/>
            <person name="Foster-Nyarko E."/>
            <person name="Jarju S."/>
            <person name="Secka A."/>
            <person name="Antonio M."/>
            <person name="Oren A."/>
            <person name="Chaudhuri R.R."/>
            <person name="La Ragione R."/>
            <person name="Hildebrand F."/>
            <person name="Pallen M.J."/>
        </authorList>
    </citation>
    <scope>NUCLEOTIDE SEQUENCE</scope>
    <source>
        <strain evidence="3">13766</strain>
    </source>
</reference>
<evidence type="ECO:0000256" key="1">
    <source>
        <dbReference type="ARBA" id="ARBA00005662"/>
    </source>
</evidence>
<sequence length="358" mass="38731">MKIWLGGDIAPTAENEALFAAGDVEALFGEAFLARWREADARVFNLETVLTDGGAPIAKVGPNLRAPTQCAAGLRALAPSAVCLANNHAMDFGEKGLADTRKALAGIPSFGAGANLAQARESAILGDVAIYACAEREFGVAGERSPGTNPYDPLESFDAVAALRAQGRRVIVLYHGGLEKYRYPSPHLRRVCRKFVEKGADLVVCQHSHSVGCMEAFGGGNIVYGQGNLLFARYGGEHWNTGLLIGLDTGDMRLTLVPLERQGSGVRVSQRAEILAGFYARSQEILREGFVEEAFLQRARQANYEKKLYGRLGRYVHKLGLGERLMGAKPAAGVLNLLECDAHRELAAEMLRQKYLQS</sequence>
<dbReference type="EMBL" id="DVJN01000175">
    <property type="protein sequence ID" value="HIS93098.1"/>
    <property type="molecule type" value="Genomic_DNA"/>
</dbReference>
<dbReference type="Proteomes" id="UP000824140">
    <property type="component" value="Unassembled WGS sequence"/>
</dbReference>
<dbReference type="InterPro" id="IPR052169">
    <property type="entry name" value="CW_Biosynth-Accessory"/>
</dbReference>
<comment type="similarity">
    <text evidence="1">Belongs to the CapA family.</text>
</comment>
<organism evidence="3 4">
    <name type="scientific">Candidatus Alectryocaccomicrobium excrementavium</name>
    <dbReference type="NCBI Taxonomy" id="2840668"/>
    <lineage>
        <taxon>Bacteria</taxon>
        <taxon>Bacillati</taxon>
        <taxon>Bacillota</taxon>
        <taxon>Clostridia</taxon>
        <taxon>Candidatus Alectryocaccomicrobium</taxon>
    </lineage>
</organism>
<dbReference type="Pfam" id="PF09587">
    <property type="entry name" value="PGA_cap"/>
    <property type="match status" value="1"/>
</dbReference>
<dbReference type="InterPro" id="IPR029052">
    <property type="entry name" value="Metallo-depent_PP-like"/>
</dbReference>
<evidence type="ECO:0000313" key="4">
    <source>
        <dbReference type="Proteomes" id="UP000824140"/>
    </source>
</evidence>
<dbReference type="AlphaFoldDB" id="A0A9D1G1J6"/>